<dbReference type="Pfam" id="PF20009">
    <property type="entry name" value="GEVED"/>
    <property type="match status" value="4"/>
</dbReference>
<protein>
    <recommendedName>
        <fullName evidence="2">GEVED domain-containing protein</fullName>
    </recommendedName>
</protein>
<evidence type="ECO:0000256" key="1">
    <source>
        <dbReference type="SAM" id="MobiDB-lite"/>
    </source>
</evidence>
<feature type="region of interest" description="Disordered" evidence="1">
    <location>
        <begin position="426"/>
        <end position="445"/>
    </location>
</feature>
<feature type="compositionally biased region" description="Polar residues" evidence="1">
    <location>
        <begin position="428"/>
        <end position="441"/>
    </location>
</feature>
<dbReference type="EMBL" id="JABXOR010000483">
    <property type="protein sequence ID" value="NVP00092.1"/>
    <property type="molecule type" value="Genomic_DNA"/>
</dbReference>
<gene>
    <name evidence="3" type="ORF">HWA77_07685</name>
</gene>
<name>A0A850QP33_PHODD</name>
<feature type="domain" description="GEVED" evidence="2">
    <location>
        <begin position="477"/>
        <end position="580"/>
    </location>
</feature>
<evidence type="ECO:0000259" key="2">
    <source>
        <dbReference type="Pfam" id="PF20009"/>
    </source>
</evidence>
<reference evidence="3 4" key="1">
    <citation type="submission" date="2020-06" db="EMBL/GenBank/DDBJ databases">
        <title>Photobacterium damselae subsp. damselae comparative genomics.</title>
        <authorList>
            <person name="Osorio C.R."/>
        </authorList>
    </citation>
    <scope>NUCLEOTIDE SEQUENCE [LARGE SCALE GENOMIC DNA]</scope>
    <source>
        <strain evidence="3 4">TW250/03</strain>
    </source>
</reference>
<feature type="region of interest" description="Disordered" evidence="1">
    <location>
        <begin position="252"/>
        <end position="279"/>
    </location>
</feature>
<feature type="non-terminal residue" evidence="3">
    <location>
        <position position="865"/>
    </location>
</feature>
<proteinExistence type="predicted"/>
<dbReference type="InterPro" id="IPR045474">
    <property type="entry name" value="GEVED"/>
</dbReference>
<comment type="caution">
    <text evidence="3">The sequence shown here is derived from an EMBL/GenBank/DDBJ whole genome shotgun (WGS) entry which is preliminary data.</text>
</comment>
<organism evidence="3 4">
    <name type="scientific">Photobacterium damselae subsp. damselae</name>
    <name type="common">Listonella damsela</name>
    <dbReference type="NCBI Taxonomy" id="85581"/>
    <lineage>
        <taxon>Bacteria</taxon>
        <taxon>Pseudomonadati</taxon>
        <taxon>Pseudomonadota</taxon>
        <taxon>Gammaproteobacteria</taxon>
        <taxon>Vibrionales</taxon>
        <taxon>Vibrionaceae</taxon>
        <taxon>Photobacterium</taxon>
    </lineage>
</organism>
<feature type="non-terminal residue" evidence="3">
    <location>
        <position position="1"/>
    </location>
</feature>
<accession>A0A850QP33</accession>
<feature type="domain" description="GEVED" evidence="2">
    <location>
        <begin position="296"/>
        <end position="375"/>
    </location>
</feature>
<dbReference type="AlphaFoldDB" id="A0A850QP33"/>
<feature type="compositionally biased region" description="Polar residues" evidence="1">
    <location>
        <begin position="267"/>
        <end position="279"/>
    </location>
</feature>
<evidence type="ECO:0000313" key="3">
    <source>
        <dbReference type="EMBL" id="NVP00092.1"/>
    </source>
</evidence>
<evidence type="ECO:0000313" key="4">
    <source>
        <dbReference type="Proteomes" id="UP000533429"/>
    </source>
</evidence>
<feature type="domain" description="GEVED" evidence="2">
    <location>
        <begin position="673"/>
        <end position="769"/>
    </location>
</feature>
<feature type="domain" description="GEVED" evidence="2">
    <location>
        <begin position="121"/>
        <end position="201"/>
    </location>
</feature>
<sequence length="865" mass="90956">TLTANDWGGIALNGEVEDHYIYVGDPDFGDAPDTSSGTAANNYQTLYNYFGPYHLFVSGLYIGSTAPDIDDGSLQDATATADDLDASDDEGPVTLPPLFNGMSSYKITVPVTNTTGSVATLVAWIDFNRNGQFEDSEGQIAVVPTGSSNTPVELEWASVPAVTNNTTSFVRLRLTNRLVGQISDISSLGGEAGGEVEDHSIFFGLQDLGDAPASYLVDPLFGGPHHIITNNTNLYLGTSTIDGDSIVLASSDALGDDNNGSDDENGTSQPLTSIPVNGSSHSLELTVRNTTGSDAYLAGWIDSNRNGVFDEIEGRVDVIPSGQNGVYTYSFDSNQMQNLSVGNTFIRFRLTTDPLTVTDVGGGASNGEVEDFMIQIGGQDLGDLPDTSSGTAANNYQTNLTFGGPYHNVAAEPNLYLGTVAPDIDGATPQSSDATGDNTTDINDENALADIPLPDLDAGDSYDTQITVTNDSTSTAYLYAWIDWDRDGSFESDEIAQASINSGGLTQAVNNGVITIPANTGTETYTVSFTTDTALVDARTYGVRLRLTTELLTDGDATTTIDERSLGAAQDGEVEDFFVTAENTDFGDLPDSYLTLPTSGGPAHYYVSNLYMGANNIDDDDEAIPDAAALGDDNTGVDDETGLVEPLLTVATSITSYSVDLAVYNLSGSDATLVAWLDTNQDGTFSADEVVDELNVVATGVPFSNSTFTSDNLPTGSNNLTNKVTLTWNGISGLTQGSMGLRIRVANTSLTANDWGGIAQGGEVEDYVVFVGQFDFGDAIDTAANVGVNNYRTTLSDNGAYHGIDNTILMGSLLDSENDANDPTTAFAQGDNITGSNDEDGAFIPPLNNTNTTYNIPVTVSNNSG</sequence>
<dbReference type="Proteomes" id="UP000533429">
    <property type="component" value="Unassembled WGS sequence"/>
</dbReference>